<evidence type="ECO:0000256" key="1">
    <source>
        <dbReference type="ARBA" id="ARBA00005979"/>
    </source>
</evidence>
<evidence type="ECO:0000259" key="5">
    <source>
        <dbReference type="Pfam" id="PF00724"/>
    </source>
</evidence>
<dbReference type="EMBL" id="MU155148">
    <property type="protein sequence ID" value="KAF9483936.1"/>
    <property type="molecule type" value="Genomic_DNA"/>
</dbReference>
<evidence type="ECO:0000313" key="7">
    <source>
        <dbReference type="Proteomes" id="UP000807469"/>
    </source>
</evidence>
<keyword evidence="2" id="KW-0285">Flavoprotein</keyword>
<dbReference type="AlphaFoldDB" id="A0A9P6CXC3"/>
<evidence type="ECO:0000313" key="6">
    <source>
        <dbReference type="EMBL" id="KAF9483936.1"/>
    </source>
</evidence>
<name>A0A9P6CXC3_9AGAR</name>
<dbReference type="OrthoDB" id="1663137at2759"/>
<gene>
    <name evidence="6" type="ORF">BDN70DRAFT_873054</name>
</gene>
<evidence type="ECO:0000256" key="2">
    <source>
        <dbReference type="ARBA" id="ARBA00022630"/>
    </source>
</evidence>
<dbReference type="InterPro" id="IPR051799">
    <property type="entry name" value="NADH_flavin_oxidoreductase"/>
</dbReference>
<dbReference type="GO" id="GO:0016491">
    <property type="term" value="F:oxidoreductase activity"/>
    <property type="evidence" value="ECO:0007669"/>
    <property type="project" value="UniProtKB-KW"/>
</dbReference>
<dbReference type="GO" id="GO:0010181">
    <property type="term" value="F:FMN binding"/>
    <property type="evidence" value="ECO:0007669"/>
    <property type="project" value="InterPro"/>
</dbReference>
<feature type="domain" description="NADH:flavin oxidoreductase/NADH oxidase N-terminal" evidence="5">
    <location>
        <begin position="11"/>
        <end position="390"/>
    </location>
</feature>
<comment type="similarity">
    <text evidence="1">Belongs to the NADH:flavin oxidoreductase/NADH oxidase family.</text>
</comment>
<dbReference type="Proteomes" id="UP000807469">
    <property type="component" value="Unassembled WGS sequence"/>
</dbReference>
<evidence type="ECO:0000256" key="3">
    <source>
        <dbReference type="ARBA" id="ARBA00022643"/>
    </source>
</evidence>
<accession>A0A9P6CXC3</accession>
<dbReference type="Gene3D" id="3.20.20.70">
    <property type="entry name" value="Aldolase class I"/>
    <property type="match status" value="1"/>
</dbReference>
<dbReference type="InterPro" id="IPR013785">
    <property type="entry name" value="Aldolase_TIM"/>
</dbReference>
<dbReference type="PANTHER" id="PTHR43656:SF2">
    <property type="entry name" value="BINDING OXIDOREDUCTASE, PUTATIVE (AFU_ORTHOLOGUE AFUA_2G08260)-RELATED"/>
    <property type="match status" value="1"/>
</dbReference>
<protein>
    <submittedName>
        <fullName evidence="6">FMN-linked oxidoreductase</fullName>
    </submittedName>
</protein>
<sequence length="509" mass="56251">MCEGQHEANCIFDPIPLLSGRRVSNRLVKVAMYEHLASFGGGPPNSYHFRLYSEWAKHNWGIIITGNVAVTQDHLTLGRDMALPARADMQTEEALLPFRELAKSIHGTYSDSSTRLVNSNKTLAIMQLNHSGRQSTNIIGGRPPFKPPLAPSSIRVASSGSSMVSRALNNFMFQLPEAMTQHGVQEVIERFVEGAILAYKTGFDGVQLHAAHGYLLAQFLSPKTNTRMDIYSAENALDIVHNITRGIRKSTSDSFIISIKFNAADYISGAKASDSPREVEQRAIGHLLNVASWRIIDFVEISGGDYEKPDFMMNEFHSQNCRQAFFSNFSHKAMEALHKFHRTTSISPPLILLTGGLKTLDILSTVLEHNHANLLGIGRASVICPNFPDVLWERLKHPQLHGDEPFGREPDLSEPRILTSPLLASISVIAANVKIVGAGTNMAWYVVTIRGIATAGTASIAAAHKRGRLTSILWMWLPIILYKANALRHLEKMLMVAITCIAVILAYRV</sequence>
<proteinExistence type="inferred from homology"/>
<dbReference type="PANTHER" id="PTHR43656">
    <property type="entry name" value="BINDING OXIDOREDUCTASE, PUTATIVE (AFU_ORTHOLOGUE AFUA_2G08260)-RELATED"/>
    <property type="match status" value="1"/>
</dbReference>
<comment type="caution">
    <text evidence="6">The sequence shown here is derived from an EMBL/GenBank/DDBJ whole genome shotgun (WGS) entry which is preliminary data.</text>
</comment>
<organism evidence="6 7">
    <name type="scientific">Pholiota conissans</name>
    <dbReference type="NCBI Taxonomy" id="109636"/>
    <lineage>
        <taxon>Eukaryota</taxon>
        <taxon>Fungi</taxon>
        <taxon>Dikarya</taxon>
        <taxon>Basidiomycota</taxon>
        <taxon>Agaricomycotina</taxon>
        <taxon>Agaricomycetes</taxon>
        <taxon>Agaricomycetidae</taxon>
        <taxon>Agaricales</taxon>
        <taxon>Agaricineae</taxon>
        <taxon>Strophariaceae</taxon>
        <taxon>Pholiota</taxon>
    </lineage>
</organism>
<keyword evidence="4" id="KW-0560">Oxidoreductase</keyword>
<dbReference type="InterPro" id="IPR001155">
    <property type="entry name" value="OxRdtase_FMN_N"/>
</dbReference>
<keyword evidence="3" id="KW-0288">FMN</keyword>
<evidence type="ECO:0000256" key="4">
    <source>
        <dbReference type="ARBA" id="ARBA00023002"/>
    </source>
</evidence>
<keyword evidence="7" id="KW-1185">Reference proteome</keyword>
<dbReference type="Pfam" id="PF00724">
    <property type="entry name" value="Oxidored_FMN"/>
    <property type="match status" value="1"/>
</dbReference>
<reference evidence="6" key="1">
    <citation type="submission" date="2020-11" db="EMBL/GenBank/DDBJ databases">
        <authorList>
            <consortium name="DOE Joint Genome Institute"/>
            <person name="Ahrendt S."/>
            <person name="Riley R."/>
            <person name="Andreopoulos W."/>
            <person name="Labutti K."/>
            <person name="Pangilinan J."/>
            <person name="Ruiz-Duenas F.J."/>
            <person name="Barrasa J.M."/>
            <person name="Sanchez-Garcia M."/>
            <person name="Camarero S."/>
            <person name="Miyauchi S."/>
            <person name="Serrano A."/>
            <person name="Linde D."/>
            <person name="Babiker R."/>
            <person name="Drula E."/>
            <person name="Ayuso-Fernandez I."/>
            <person name="Pacheco R."/>
            <person name="Padilla G."/>
            <person name="Ferreira P."/>
            <person name="Barriuso J."/>
            <person name="Kellner H."/>
            <person name="Castanera R."/>
            <person name="Alfaro M."/>
            <person name="Ramirez L."/>
            <person name="Pisabarro A.G."/>
            <person name="Kuo A."/>
            <person name="Tritt A."/>
            <person name="Lipzen A."/>
            <person name="He G."/>
            <person name="Yan M."/>
            <person name="Ng V."/>
            <person name="Cullen D."/>
            <person name="Martin F."/>
            <person name="Rosso M.-N."/>
            <person name="Henrissat B."/>
            <person name="Hibbett D."/>
            <person name="Martinez A.T."/>
            <person name="Grigoriev I.V."/>
        </authorList>
    </citation>
    <scope>NUCLEOTIDE SEQUENCE</scope>
    <source>
        <strain evidence="6">CIRM-BRFM 674</strain>
    </source>
</reference>
<dbReference type="SUPFAM" id="SSF51395">
    <property type="entry name" value="FMN-linked oxidoreductases"/>
    <property type="match status" value="1"/>
</dbReference>